<keyword evidence="4" id="KW-1185">Reference proteome</keyword>
<dbReference type="InterPro" id="IPR003141">
    <property type="entry name" value="Pol/His_phosphatase_N"/>
</dbReference>
<organism evidence="3 4">
    <name type="scientific">Geodermatophilus arenarius</name>
    <dbReference type="NCBI Taxonomy" id="1137990"/>
    <lineage>
        <taxon>Bacteria</taxon>
        <taxon>Bacillati</taxon>
        <taxon>Actinomycetota</taxon>
        <taxon>Actinomycetes</taxon>
        <taxon>Geodermatophilales</taxon>
        <taxon>Geodermatophilaceae</taxon>
        <taxon>Geodermatophilus</taxon>
    </lineage>
</organism>
<feature type="region of interest" description="Disordered" evidence="1">
    <location>
        <begin position="1"/>
        <end position="136"/>
    </location>
</feature>
<evidence type="ECO:0000256" key="1">
    <source>
        <dbReference type="SAM" id="MobiDB-lite"/>
    </source>
</evidence>
<evidence type="ECO:0000313" key="4">
    <source>
        <dbReference type="Proteomes" id="UP001596025"/>
    </source>
</evidence>
<sequence length="609" mass="65584">MPTPVAQTSRRAPRCVIDEPPVGHLGPEDGSGPDRSPRPALLSPLPEERRVRSTTTTTTTTATTTTTGTTTGTGPPPGRPTATSRSPTGTSRPATSPAGGSCRRPGSSVWRSARRWPARPGPPRPPRAGGSGGAASYTWLNGDHHVHTQYSSDGLYTVRQQVEQARRNGVDWMVVTDHGSATHARLGVDLVNPDIRAARTAHRDVLVFQGLEWNIPAAEHGTVFVVPSSEEVAVLREFEQQFDGSLGNTTEDRAVAGIRWLGQQMTNRRTPNALFLANHPARNGIDSPHELRAWRDADPRVAIGMEGAPGHQAAGIPAPEGPGEARGYYGNSPRPDSFPGYPLESYRTFGGFDWMTAKVGGVWDSLLAEGRPWWITANSDSHSVYRDQLVRPAGADSSEWFTANGRYGDPVDGGVPQVGRGDFFPGHYSRTWVGAASRDYGAVMDGLRAGRAFVVHGDLVDALEVSVRGAGGGDAPATLGEQLRVGPGENVHVQVRITPRRRPNAHGDLPVLRRVDLISGPITGPVADRDTQTAPETAVVESFEVRGNGQVVVNHVFRRVDRPFYLRLRGTDGNFSAPGSIEPRQDPDGNSDPWTDLWFYSNPVFVTVG</sequence>
<dbReference type="Gene3D" id="3.20.20.140">
    <property type="entry name" value="Metal-dependent hydrolases"/>
    <property type="match status" value="1"/>
</dbReference>
<protein>
    <submittedName>
        <fullName evidence="3">CehA/McbA family metallohydrolase</fullName>
    </submittedName>
</protein>
<feature type="compositionally biased region" description="Polar residues" evidence="1">
    <location>
        <begin position="1"/>
        <end position="10"/>
    </location>
</feature>
<gene>
    <name evidence="3" type="ORF">ACFO3M_00815</name>
</gene>
<evidence type="ECO:0000313" key="3">
    <source>
        <dbReference type="EMBL" id="MFC4691923.1"/>
    </source>
</evidence>
<dbReference type="SUPFAM" id="SSF89550">
    <property type="entry name" value="PHP domain-like"/>
    <property type="match status" value="1"/>
</dbReference>
<feature type="compositionally biased region" description="Low complexity" evidence="1">
    <location>
        <begin position="54"/>
        <end position="73"/>
    </location>
</feature>
<dbReference type="InterPro" id="IPR016195">
    <property type="entry name" value="Pol/histidinol_Pase-like"/>
</dbReference>
<dbReference type="InterPro" id="IPR052018">
    <property type="entry name" value="PHP_domain"/>
</dbReference>
<accession>A0ABV9LCX3</accession>
<dbReference type="Pfam" id="PF02811">
    <property type="entry name" value="PHP"/>
    <property type="match status" value="1"/>
</dbReference>
<dbReference type="EMBL" id="JBHSGR010000001">
    <property type="protein sequence ID" value="MFC4691923.1"/>
    <property type="molecule type" value="Genomic_DNA"/>
</dbReference>
<dbReference type="CDD" id="cd07432">
    <property type="entry name" value="PHP_HisPPase"/>
    <property type="match status" value="1"/>
</dbReference>
<dbReference type="PANTHER" id="PTHR42924:SF11">
    <property type="entry name" value="POLYMERASE_HISTIDINOL PHOSPHATASE N-TERMINAL DOMAIN-CONTAINING PROTEIN"/>
    <property type="match status" value="1"/>
</dbReference>
<dbReference type="PANTHER" id="PTHR42924">
    <property type="entry name" value="EXONUCLEASE"/>
    <property type="match status" value="1"/>
</dbReference>
<dbReference type="Proteomes" id="UP001596025">
    <property type="component" value="Unassembled WGS sequence"/>
</dbReference>
<feature type="domain" description="Polymerase/histidinol phosphatase N-terminal" evidence="2">
    <location>
        <begin position="142"/>
        <end position="217"/>
    </location>
</feature>
<dbReference type="NCBIfam" id="NF038032">
    <property type="entry name" value="CehA_McbA_metalo"/>
    <property type="match status" value="1"/>
</dbReference>
<dbReference type="InterPro" id="IPR004013">
    <property type="entry name" value="PHP_dom"/>
</dbReference>
<name>A0ABV9LCX3_9ACTN</name>
<dbReference type="SMART" id="SM00481">
    <property type="entry name" value="POLIIIAc"/>
    <property type="match status" value="1"/>
</dbReference>
<evidence type="ECO:0000259" key="2">
    <source>
        <dbReference type="SMART" id="SM00481"/>
    </source>
</evidence>
<reference evidence="4" key="1">
    <citation type="journal article" date="2019" name="Int. J. Syst. Evol. Microbiol.">
        <title>The Global Catalogue of Microorganisms (GCM) 10K type strain sequencing project: providing services to taxonomists for standard genome sequencing and annotation.</title>
        <authorList>
            <consortium name="The Broad Institute Genomics Platform"/>
            <consortium name="The Broad Institute Genome Sequencing Center for Infectious Disease"/>
            <person name="Wu L."/>
            <person name="Ma J."/>
        </authorList>
    </citation>
    <scope>NUCLEOTIDE SEQUENCE [LARGE SCALE GENOMIC DNA]</scope>
    <source>
        <strain evidence="4">CCUG 62763</strain>
    </source>
</reference>
<comment type="caution">
    <text evidence="3">The sequence shown here is derived from an EMBL/GenBank/DDBJ whole genome shotgun (WGS) entry which is preliminary data.</text>
</comment>
<dbReference type="RefSeq" id="WP_387985854.1">
    <property type="nucleotide sequence ID" value="NZ_JBHSGR010000001.1"/>
</dbReference>
<proteinExistence type="predicted"/>